<dbReference type="Pfam" id="PF00385">
    <property type="entry name" value="Chromo"/>
    <property type="match status" value="1"/>
</dbReference>
<evidence type="ECO:0000259" key="1">
    <source>
        <dbReference type="PROSITE" id="PS50013"/>
    </source>
</evidence>
<dbReference type="InterPro" id="IPR056924">
    <property type="entry name" value="SH3_Tf2-1"/>
</dbReference>
<dbReference type="AlphaFoldDB" id="A0AAV2G5L0"/>
<proteinExistence type="predicted"/>
<sequence>MVQDTEEKVKVIKERLRVAQDRQKLYADRKAREVSYDVGDKVFLKVSPWKGLMRFGKKGKLAPHYIGPYEVISKVGPVAYELALPRELEKIHNVFHVSMLKNYHIDPSHVIQPERVELEPDLTYEEKPVSIVDHQVRILRSKQIPMLKVIWRNQEEEAATWETEESMKKKYPELVEAYAQRMSA</sequence>
<dbReference type="PANTHER" id="PTHR46148">
    <property type="entry name" value="CHROMO DOMAIN-CONTAINING PROTEIN"/>
    <property type="match status" value="1"/>
</dbReference>
<reference evidence="2 3" key="1">
    <citation type="submission" date="2024-04" db="EMBL/GenBank/DDBJ databases">
        <authorList>
            <person name="Fracassetti M."/>
        </authorList>
    </citation>
    <scope>NUCLEOTIDE SEQUENCE [LARGE SCALE GENOMIC DNA]</scope>
</reference>
<keyword evidence="3" id="KW-1185">Reference proteome</keyword>
<dbReference type="EMBL" id="OZ034821">
    <property type="protein sequence ID" value="CAL1405963.1"/>
    <property type="molecule type" value="Genomic_DNA"/>
</dbReference>
<dbReference type="Gene3D" id="2.40.50.40">
    <property type="match status" value="1"/>
</dbReference>
<dbReference type="InterPro" id="IPR000953">
    <property type="entry name" value="Chromo/chromo_shadow_dom"/>
</dbReference>
<feature type="domain" description="Chromo" evidence="1">
    <location>
        <begin position="111"/>
        <end position="184"/>
    </location>
</feature>
<evidence type="ECO:0000313" key="2">
    <source>
        <dbReference type="EMBL" id="CAL1405963.1"/>
    </source>
</evidence>
<dbReference type="PROSITE" id="PS50013">
    <property type="entry name" value="CHROMO_2"/>
    <property type="match status" value="1"/>
</dbReference>
<dbReference type="Proteomes" id="UP001497516">
    <property type="component" value="Chromosome 8"/>
</dbReference>
<protein>
    <recommendedName>
        <fullName evidence="1">Chromo domain-containing protein</fullName>
    </recommendedName>
</protein>
<dbReference type="SUPFAM" id="SSF54160">
    <property type="entry name" value="Chromo domain-like"/>
    <property type="match status" value="1"/>
</dbReference>
<dbReference type="PANTHER" id="PTHR46148:SF44">
    <property type="entry name" value="GAG-POL POLYPROTEIN"/>
    <property type="match status" value="1"/>
</dbReference>
<accession>A0AAV2G5L0</accession>
<gene>
    <name evidence="2" type="ORF">LTRI10_LOCUS45720</name>
</gene>
<dbReference type="InterPro" id="IPR023780">
    <property type="entry name" value="Chromo_domain"/>
</dbReference>
<evidence type="ECO:0000313" key="3">
    <source>
        <dbReference type="Proteomes" id="UP001497516"/>
    </source>
</evidence>
<organism evidence="2 3">
    <name type="scientific">Linum trigynum</name>
    <dbReference type="NCBI Taxonomy" id="586398"/>
    <lineage>
        <taxon>Eukaryota</taxon>
        <taxon>Viridiplantae</taxon>
        <taxon>Streptophyta</taxon>
        <taxon>Embryophyta</taxon>
        <taxon>Tracheophyta</taxon>
        <taxon>Spermatophyta</taxon>
        <taxon>Magnoliopsida</taxon>
        <taxon>eudicotyledons</taxon>
        <taxon>Gunneridae</taxon>
        <taxon>Pentapetalae</taxon>
        <taxon>rosids</taxon>
        <taxon>fabids</taxon>
        <taxon>Malpighiales</taxon>
        <taxon>Linaceae</taxon>
        <taxon>Linum</taxon>
    </lineage>
</organism>
<dbReference type="Pfam" id="PF24626">
    <property type="entry name" value="SH3_Tf2-1"/>
    <property type="match status" value="1"/>
</dbReference>
<dbReference type="InterPro" id="IPR016197">
    <property type="entry name" value="Chromo-like_dom_sf"/>
</dbReference>
<name>A0AAV2G5L0_9ROSI</name>